<protein>
    <submittedName>
        <fullName evidence="1">Uncharacterized protein LOC114328260 isoform X2</fullName>
    </submittedName>
</protein>
<proteinExistence type="predicted"/>
<organism evidence="1">
    <name type="scientific">Diabrotica virgifera virgifera</name>
    <name type="common">western corn rootworm</name>
    <dbReference type="NCBI Taxonomy" id="50390"/>
    <lineage>
        <taxon>Eukaryota</taxon>
        <taxon>Metazoa</taxon>
        <taxon>Ecdysozoa</taxon>
        <taxon>Arthropoda</taxon>
        <taxon>Hexapoda</taxon>
        <taxon>Insecta</taxon>
        <taxon>Pterygota</taxon>
        <taxon>Neoptera</taxon>
        <taxon>Endopterygota</taxon>
        <taxon>Coleoptera</taxon>
        <taxon>Polyphaga</taxon>
        <taxon>Cucujiformia</taxon>
        <taxon>Chrysomeloidea</taxon>
        <taxon>Chrysomelidae</taxon>
        <taxon>Galerucinae</taxon>
        <taxon>Diabroticina</taxon>
        <taxon>Diabroticites</taxon>
        <taxon>Diabrotica</taxon>
    </lineage>
</organism>
<reference evidence="1" key="1">
    <citation type="submission" date="2025-08" db="UniProtKB">
        <authorList>
            <consortium name="RefSeq"/>
        </authorList>
    </citation>
    <scope>IDENTIFICATION</scope>
    <source>
        <tissue evidence="1">Whole insect</tissue>
    </source>
</reference>
<accession>A0A6P7FIG5</accession>
<dbReference type="RefSeq" id="XP_028132863.1">
    <property type="nucleotide sequence ID" value="XM_028277062.1"/>
</dbReference>
<dbReference type="AlphaFoldDB" id="A0A6P7FIG5"/>
<evidence type="ECO:0000313" key="1">
    <source>
        <dbReference type="RefSeq" id="XP_028132863.1"/>
    </source>
</evidence>
<gene>
    <name evidence="1" type="primary">LOC114328260</name>
</gene>
<name>A0A6P7FIG5_DIAVI</name>
<sequence length="186" mass="21469">MELGKDSIKRNQNVLIFDKDGDSLEKSVNIQIKSELEECKSESNYTEDSLSDPYFSDDIKIEEHTLQCEISSSFHIISKQEVKTEIKRELDEDNLEVNHGCESRFKSMNVKELDSDKDVKLQIGASTEMHHEEHCRSTETSKLLSIIGKQSVRQNEVKTKSERTLVTHTAEMRYKCKMCSKQFSRG</sequence>
<dbReference type="OrthoDB" id="6077919at2759"/>